<evidence type="ECO:0000256" key="1">
    <source>
        <dbReference type="ARBA" id="ARBA00022679"/>
    </source>
</evidence>
<dbReference type="Proteomes" id="UP000297318">
    <property type="component" value="Unassembled WGS sequence"/>
</dbReference>
<feature type="domain" description="N-acetyltransferase" evidence="4">
    <location>
        <begin position="198"/>
        <end position="349"/>
    </location>
</feature>
<name>A0A4Z1E5D6_9MICO</name>
<proteinExistence type="predicted"/>
<reference evidence="5 6" key="1">
    <citation type="submission" date="2018-11" db="EMBL/GenBank/DDBJ databases">
        <title>Complete genome sequencing of the Actinobacteria Serinibacter sp. K3-2.</title>
        <authorList>
            <person name="Rakitin A.L."/>
            <person name="Beletsky A.V."/>
            <person name="Mardanov A.V."/>
            <person name="Ravin N.V."/>
            <person name="Gromova A.S."/>
            <person name="Filippova S.N."/>
            <person name="Gal'Chenko V.F."/>
        </authorList>
    </citation>
    <scope>NUCLEOTIDE SEQUENCE [LARGE SCALE GENOMIC DNA]</scope>
    <source>
        <strain evidence="5 6">K3-2</strain>
    </source>
</reference>
<dbReference type="InterPro" id="IPR050832">
    <property type="entry name" value="Bact_Acetyltransf"/>
</dbReference>
<dbReference type="SUPFAM" id="SSF55729">
    <property type="entry name" value="Acyl-CoA N-acyltransferases (Nat)"/>
    <property type="match status" value="2"/>
</dbReference>
<feature type="region of interest" description="Disordered" evidence="3">
    <location>
        <begin position="1"/>
        <end position="31"/>
    </location>
</feature>
<evidence type="ECO:0000313" key="6">
    <source>
        <dbReference type="Proteomes" id="UP000297318"/>
    </source>
</evidence>
<keyword evidence="6" id="KW-1185">Reference proteome</keyword>
<dbReference type="PANTHER" id="PTHR43877:SF2">
    <property type="entry name" value="AMINOALKYLPHOSPHONATE N-ACETYLTRANSFERASE-RELATED"/>
    <property type="match status" value="1"/>
</dbReference>
<evidence type="ECO:0000256" key="3">
    <source>
        <dbReference type="SAM" id="MobiDB-lite"/>
    </source>
</evidence>
<evidence type="ECO:0000313" key="5">
    <source>
        <dbReference type="EMBL" id="TGO04821.1"/>
    </source>
</evidence>
<dbReference type="PROSITE" id="PS51186">
    <property type="entry name" value="GNAT"/>
    <property type="match status" value="2"/>
</dbReference>
<sequence>MTTPDPAARTLLDRVSPPIVAAPPPDRPGLVWRPLQREDVPALGALVAACESVDDPPYRTTPAELDEALFDGEDRDPGSNTLAAVADDGSLVAYGRVRVLPGDERVVRAFLGGGVHPEHRRDHLGTQILQWQTDRARQMLAETGKEVPVRIATYVDDGMTDHAHLLSRAGFSPLRYYTDMRRDLAEPVPAPTSLDGSLVVEPWTPELDEQIRLAHNEAFADHWGSEPQTTETWREGDAHFAPEWSFIVMDRSTDRVRIAGYLISGRYEQDWDALGYTVGYTDLLGVRRDWRGRRVATALLGAAMRAYAASGMQYAGLGVDTDNPTAAFGLYERLGYRATRGSALYTIEL</sequence>
<dbReference type="EMBL" id="RHPJ01000003">
    <property type="protein sequence ID" value="TGO04821.1"/>
    <property type="molecule type" value="Genomic_DNA"/>
</dbReference>
<feature type="domain" description="N-acetyltransferase" evidence="4">
    <location>
        <begin position="30"/>
        <end position="191"/>
    </location>
</feature>
<evidence type="ECO:0000259" key="4">
    <source>
        <dbReference type="PROSITE" id="PS51186"/>
    </source>
</evidence>
<dbReference type="InterPro" id="IPR000182">
    <property type="entry name" value="GNAT_dom"/>
</dbReference>
<dbReference type="InterPro" id="IPR016181">
    <property type="entry name" value="Acyl_CoA_acyltransferase"/>
</dbReference>
<dbReference type="CDD" id="cd04301">
    <property type="entry name" value="NAT_SF"/>
    <property type="match status" value="2"/>
</dbReference>
<dbReference type="PANTHER" id="PTHR43877">
    <property type="entry name" value="AMINOALKYLPHOSPHONATE N-ACETYLTRANSFERASE-RELATED-RELATED"/>
    <property type="match status" value="1"/>
</dbReference>
<evidence type="ECO:0000256" key="2">
    <source>
        <dbReference type="ARBA" id="ARBA00023315"/>
    </source>
</evidence>
<comment type="caution">
    <text evidence="5">The sequence shown here is derived from an EMBL/GenBank/DDBJ whole genome shotgun (WGS) entry which is preliminary data.</text>
</comment>
<gene>
    <name evidence="5" type="ORF">SERN_2414</name>
</gene>
<accession>A0A4Z1E5D6</accession>
<organism evidence="5 6">
    <name type="scientific">Serinibacter arcticus</name>
    <dbReference type="NCBI Taxonomy" id="1655435"/>
    <lineage>
        <taxon>Bacteria</taxon>
        <taxon>Bacillati</taxon>
        <taxon>Actinomycetota</taxon>
        <taxon>Actinomycetes</taxon>
        <taxon>Micrococcales</taxon>
        <taxon>Beutenbergiaceae</taxon>
        <taxon>Serinibacter</taxon>
    </lineage>
</organism>
<protein>
    <recommendedName>
        <fullName evidence="4">N-acetyltransferase domain-containing protein</fullName>
    </recommendedName>
</protein>
<dbReference type="GO" id="GO:0016747">
    <property type="term" value="F:acyltransferase activity, transferring groups other than amino-acyl groups"/>
    <property type="evidence" value="ECO:0007669"/>
    <property type="project" value="InterPro"/>
</dbReference>
<dbReference type="AlphaFoldDB" id="A0A4Z1E5D6"/>
<dbReference type="OrthoDB" id="9799092at2"/>
<keyword evidence="1" id="KW-0808">Transferase</keyword>
<dbReference type="RefSeq" id="WP_135850359.1">
    <property type="nucleotide sequence ID" value="NZ_RHPJ01000003.1"/>
</dbReference>
<dbReference type="Pfam" id="PF00583">
    <property type="entry name" value="Acetyltransf_1"/>
    <property type="match status" value="2"/>
</dbReference>
<dbReference type="Gene3D" id="3.40.630.30">
    <property type="match status" value="1"/>
</dbReference>
<keyword evidence="2" id="KW-0012">Acyltransferase</keyword>